<sequence length="341" mass="37801">MKKAKQITANDVARLAGVSISTVSRVISNNPKISKSTRMKVLKCMEELGYYPNANARSLAIKKTGTVGIIIPATSEDYFSNPFFTESIRGIIKSASNSDYDLLLSTNTEKGEELKILQKFIKGSKVDGVILMTSKIEDECIQYLLSVDFPFSLIGSTQDENQKINQVDNDNCLAAYELTKHIIRIGRKRIAMIVGDFNLVVSKKRMEGYKKALSESDIYFDKNLLFSGSFDEKTGYKYAKQISNIKPLPDGLIVADDLVAFGAVKAFQDLGINIPEDIAIASFNNSILAKHVDVPLTSVDINAMELGREAMNLLVDAIENKVRGRKIVIPYSIYKRESTQG</sequence>
<dbReference type="GO" id="GO:0000976">
    <property type="term" value="F:transcription cis-regulatory region binding"/>
    <property type="evidence" value="ECO:0007669"/>
    <property type="project" value="TreeGrafter"/>
</dbReference>
<dbReference type="Gene3D" id="1.10.260.40">
    <property type="entry name" value="lambda repressor-like DNA-binding domains"/>
    <property type="match status" value="1"/>
</dbReference>
<dbReference type="OrthoDB" id="1776574at2"/>
<keyword evidence="3" id="KW-0804">Transcription</keyword>
<protein>
    <submittedName>
        <fullName evidence="5">Transcriptional regulator, LacI family</fullName>
    </submittedName>
</protein>
<dbReference type="Gene3D" id="3.40.50.2300">
    <property type="match status" value="2"/>
</dbReference>
<dbReference type="SUPFAM" id="SSF53822">
    <property type="entry name" value="Periplasmic binding protein-like I"/>
    <property type="match status" value="1"/>
</dbReference>
<dbReference type="InterPro" id="IPR028082">
    <property type="entry name" value="Peripla_BP_I"/>
</dbReference>
<dbReference type="InterPro" id="IPR046335">
    <property type="entry name" value="LacI/GalR-like_sensor"/>
</dbReference>
<accession>A0A1T4K865</accession>
<dbReference type="PROSITE" id="PS50932">
    <property type="entry name" value="HTH_LACI_2"/>
    <property type="match status" value="1"/>
</dbReference>
<dbReference type="AlphaFoldDB" id="A0A1T4K865"/>
<organism evidence="5 6">
    <name type="scientific">Garciella nitratireducens DSM 15102</name>
    <dbReference type="NCBI Taxonomy" id="1121911"/>
    <lineage>
        <taxon>Bacteria</taxon>
        <taxon>Bacillati</taxon>
        <taxon>Bacillota</taxon>
        <taxon>Clostridia</taxon>
        <taxon>Eubacteriales</taxon>
        <taxon>Eubacteriaceae</taxon>
        <taxon>Garciella</taxon>
    </lineage>
</organism>
<evidence type="ECO:0000256" key="1">
    <source>
        <dbReference type="ARBA" id="ARBA00023015"/>
    </source>
</evidence>
<dbReference type="SMART" id="SM00354">
    <property type="entry name" value="HTH_LACI"/>
    <property type="match status" value="1"/>
</dbReference>
<dbReference type="GO" id="GO:0003700">
    <property type="term" value="F:DNA-binding transcription factor activity"/>
    <property type="evidence" value="ECO:0007669"/>
    <property type="project" value="TreeGrafter"/>
</dbReference>
<feature type="domain" description="HTH lacI-type" evidence="4">
    <location>
        <begin position="7"/>
        <end position="61"/>
    </location>
</feature>
<evidence type="ECO:0000259" key="4">
    <source>
        <dbReference type="PROSITE" id="PS50932"/>
    </source>
</evidence>
<dbReference type="EMBL" id="FUWV01000001">
    <property type="protein sequence ID" value="SJZ38634.1"/>
    <property type="molecule type" value="Genomic_DNA"/>
</dbReference>
<dbReference type="PRINTS" id="PR00036">
    <property type="entry name" value="HTHLACI"/>
</dbReference>
<dbReference type="InterPro" id="IPR000843">
    <property type="entry name" value="HTH_LacI"/>
</dbReference>
<evidence type="ECO:0000313" key="6">
    <source>
        <dbReference type="Proteomes" id="UP000196365"/>
    </source>
</evidence>
<dbReference type="CDD" id="cd06294">
    <property type="entry name" value="PBP1_MalR-like"/>
    <property type="match status" value="1"/>
</dbReference>
<dbReference type="PANTHER" id="PTHR30146">
    <property type="entry name" value="LACI-RELATED TRANSCRIPTIONAL REPRESSOR"/>
    <property type="match status" value="1"/>
</dbReference>
<dbReference type="Pfam" id="PF13377">
    <property type="entry name" value="Peripla_BP_3"/>
    <property type="match status" value="1"/>
</dbReference>
<gene>
    <name evidence="5" type="ORF">SAMN02745973_00415</name>
</gene>
<dbReference type="InterPro" id="IPR010982">
    <property type="entry name" value="Lambda_DNA-bd_dom_sf"/>
</dbReference>
<keyword evidence="6" id="KW-1185">Reference proteome</keyword>
<dbReference type="CDD" id="cd01392">
    <property type="entry name" value="HTH_LacI"/>
    <property type="match status" value="1"/>
</dbReference>
<dbReference type="RefSeq" id="WP_087677850.1">
    <property type="nucleotide sequence ID" value="NZ_FUWV01000001.1"/>
</dbReference>
<dbReference type="Proteomes" id="UP000196365">
    <property type="component" value="Unassembled WGS sequence"/>
</dbReference>
<proteinExistence type="predicted"/>
<dbReference type="PANTHER" id="PTHR30146:SF109">
    <property type="entry name" value="HTH-TYPE TRANSCRIPTIONAL REGULATOR GALS"/>
    <property type="match status" value="1"/>
</dbReference>
<reference evidence="5 6" key="1">
    <citation type="submission" date="2017-02" db="EMBL/GenBank/DDBJ databases">
        <authorList>
            <person name="Peterson S.W."/>
        </authorList>
    </citation>
    <scope>NUCLEOTIDE SEQUENCE [LARGE SCALE GENOMIC DNA]</scope>
    <source>
        <strain evidence="5 6">DSM 15102</strain>
    </source>
</reference>
<keyword evidence="2" id="KW-0238">DNA-binding</keyword>
<dbReference type="SUPFAM" id="SSF47413">
    <property type="entry name" value="lambda repressor-like DNA-binding domains"/>
    <property type="match status" value="1"/>
</dbReference>
<evidence type="ECO:0000256" key="3">
    <source>
        <dbReference type="ARBA" id="ARBA00023163"/>
    </source>
</evidence>
<evidence type="ECO:0000256" key="2">
    <source>
        <dbReference type="ARBA" id="ARBA00023125"/>
    </source>
</evidence>
<dbReference type="Pfam" id="PF00356">
    <property type="entry name" value="LacI"/>
    <property type="match status" value="1"/>
</dbReference>
<keyword evidence="1" id="KW-0805">Transcription regulation</keyword>
<name>A0A1T4K865_9FIRM</name>
<evidence type="ECO:0000313" key="5">
    <source>
        <dbReference type="EMBL" id="SJZ38634.1"/>
    </source>
</evidence>